<evidence type="ECO:0000259" key="1">
    <source>
        <dbReference type="PROSITE" id="PS51725"/>
    </source>
</evidence>
<evidence type="ECO:0000313" key="2">
    <source>
        <dbReference type="EMBL" id="MFC0589132.1"/>
    </source>
</evidence>
<accession>A0ABV6PH29</accession>
<dbReference type="EMBL" id="JBHLTL010000004">
    <property type="protein sequence ID" value="MFC0589132.1"/>
    <property type="molecule type" value="Genomic_DNA"/>
</dbReference>
<name>A0ABV6PH29_9SPHN</name>
<dbReference type="PANTHER" id="PTHR33336">
    <property type="entry name" value="QUINOL MONOOXYGENASE YGIN-RELATED"/>
    <property type="match status" value="1"/>
</dbReference>
<dbReference type="PANTHER" id="PTHR33336:SF15">
    <property type="entry name" value="ABM DOMAIN-CONTAINING PROTEIN"/>
    <property type="match status" value="1"/>
</dbReference>
<gene>
    <name evidence="2" type="ORF">ACFFF7_06870</name>
</gene>
<proteinExistence type="predicted"/>
<evidence type="ECO:0000313" key="3">
    <source>
        <dbReference type="Proteomes" id="UP001589943"/>
    </source>
</evidence>
<feature type="domain" description="ABM" evidence="1">
    <location>
        <begin position="2"/>
        <end position="90"/>
    </location>
</feature>
<organism evidence="2 3">
    <name type="scientific">Novosphingobium aquiterrae</name>
    <dbReference type="NCBI Taxonomy" id="624388"/>
    <lineage>
        <taxon>Bacteria</taxon>
        <taxon>Pseudomonadati</taxon>
        <taxon>Pseudomonadota</taxon>
        <taxon>Alphaproteobacteria</taxon>
        <taxon>Sphingomonadales</taxon>
        <taxon>Sphingomonadaceae</taxon>
        <taxon>Novosphingobium</taxon>
    </lineage>
</organism>
<keyword evidence="2" id="KW-0560">Oxidoreductase</keyword>
<dbReference type="Proteomes" id="UP001589943">
    <property type="component" value="Unassembled WGS sequence"/>
</dbReference>
<dbReference type="SUPFAM" id="SSF54909">
    <property type="entry name" value="Dimeric alpha+beta barrel"/>
    <property type="match status" value="1"/>
</dbReference>
<dbReference type="GO" id="GO:0004497">
    <property type="term" value="F:monooxygenase activity"/>
    <property type="evidence" value="ECO:0007669"/>
    <property type="project" value="UniProtKB-KW"/>
</dbReference>
<dbReference type="PROSITE" id="PS51725">
    <property type="entry name" value="ABM"/>
    <property type="match status" value="1"/>
</dbReference>
<keyword evidence="2" id="KW-0503">Monooxygenase</keyword>
<dbReference type="Gene3D" id="3.30.70.100">
    <property type="match status" value="1"/>
</dbReference>
<comment type="caution">
    <text evidence="2">The sequence shown here is derived from an EMBL/GenBank/DDBJ whole genome shotgun (WGS) entry which is preliminary data.</text>
</comment>
<sequence length="99" mass="10548">MIVITGSAVIRPEHMAEALALGIEHSARSRAEPGCVAHNCHVDAENPQRIVFVEEWADMAAVKTHFAVSESGAFVRALTAMAEGASVMNLYAAEVIAFP</sequence>
<keyword evidence="3" id="KW-1185">Reference proteome</keyword>
<protein>
    <submittedName>
        <fullName evidence="2">Quinol monooxygenase</fullName>
        <ecNumber evidence="2">1.-.-.-</ecNumber>
    </submittedName>
</protein>
<dbReference type="RefSeq" id="WP_379480634.1">
    <property type="nucleotide sequence ID" value="NZ_JBHLTL010000004.1"/>
</dbReference>
<dbReference type="InterPro" id="IPR050744">
    <property type="entry name" value="AI-2_Isomerase_LsrG"/>
</dbReference>
<dbReference type="Pfam" id="PF03992">
    <property type="entry name" value="ABM"/>
    <property type="match status" value="1"/>
</dbReference>
<dbReference type="EC" id="1.-.-.-" evidence="2"/>
<reference evidence="2 3" key="1">
    <citation type="submission" date="2024-09" db="EMBL/GenBank/DDBJ databases">
        <authorList>
            <person name="Sun Q."/>
            <person name="Mori K."/>
        </authorList>
    </citation>
    <scope>NUCLEOTIDE SEQUENCE [LARGE SCALE GENOMIC DNA]</scope>
    <source>
        <strain evidence="2 3">NCAIM B.02537</strain>
    </source>
</reference>
<dbReference type="InterPro" id="IPR007138">
    <property type="entry name" value="ABM_dom"/>
</dbReference>
<dbReference type="InterPro" id="IPR011008">
    <property type="entry name" value="Dimeric_a/b-barrel"/>
</dbReference>